<dbReference type="Proteomes" id="UP001500748">
    <property type="component" value="Unassembled WGS sequence"/>
</dbReference>
<evidence type="ECO:0000313" key="1">
    <source>
        <dbReference type="EMBL" id="GAA3767806.1"/>
    </source>
</evidence>
<dbReference type="EMBL" id="BAABDU010000004">
    <property type="protein sequence ID" value="GAA3767806.1"/>
    <property type="molecule type" value="Genomic_DNA"/>
</dbReference>
<evidence type="ECO:0000313" key="2">
    <source>
        <dbReference type="Proteomes" id="UP001500748"/>
    </source>
</evidence>
<organism evidence="1 2">
    <name type="scientific">Flavobacterium ginsengiterrae</name>
    <dbReference type="NCBI Taxonomy" id="871695"/>
    <lineage>
        <taxon>Bacteria</taxon>
        <taxon>Pseudomonadati</taxon>
        <taxon>Bacteroidota</taxon>
        <taxon>Flavobacteriia</taxon>
        <taxon>Flavobacteriales</taxon>
        <taxon>Flavobacteriaceae</taxon>
        <taxon>Flavobacterium</taxon>
    </lineage>
</organism>
<name>A0ABP7GJB2_9FLAO</name>
<proteinExistence type="predicted"/>
<gene>
    <name evidence="1" type="ORF">GCM10022423_20880</name>
</gene>
<keyword evidence="2" id="KW-1185">Reference proteome</keyword>
<reference evidence="2" key="1">
    <citation type="journal article" date="2019" name="Int. J. Syst. Evol. Microbiol.">
        <title>The Global Catalogue of Microorganisms (GCM) 10K type strain sequencing project: providing services to taxonomists for standard genome sequencing and annotation.</title>
        <authorList>
            <consortium name="The Broad Institute Genomics Platform"/>
            <consortium name="The Broad Institute Genome Sequencing Center for Infectious Disease"/>
            <person name="Wu L."/>
            <person name="Ma J."/>
        </authorList>
    </citation>
    <scope>NUCLEOTIDE SEQUENCE [LARGE SCALE GENOMIC DNA]</scope>
    <source>
        <strain evidence="2">JCM 17337</strain>
    </source>
</reference>
<protein>
    <submittedName>
        <fullName evidence="1">Uncharacterized protein</fullName>
    </submittedName>
</protein>
<sequence>MKHTLIINIKGEMIKIHNFSNNIDEGFSQSHRKIWVFRYCISTINNKKIEDQDNNIYN</sequence>
<comment type="caution">
    <text evidence="1">The sequence shown here is derived from an EMBL/GenBank/DDBJ whole genome shotgun (WGS) entry which is preliminary data.</text>
</comment>
<accession>A0ABP7GJB2</accession>